<evidence type="ECO:0008006" key="3">
    <source>
        <dbReference type="Google" id="ProtNLM"/>
    </source>
</evidence>
<dbReference type="InterPro" id="IPR037203">
    <property type="entry name" value="T3SS_needle-like_sf"/>
</dbReference>
<evidence type="ECO:0000313" key="2">
    <source>
        <dbReference type="Proteomes" id="UP001528823"/>
    </source>
</evidence>
<proteinExistence type="predicted"/>
<organism evidence="1 2">
    <name type="scientific">Spartinivicinus poritis</name>
    <dbReference type="NCBI Taxonomy" id="2994640"/>
    <lineage>
        <taxon>Bacteria</taxon>
        <taxon>Pseudomonadati</taxon>
        <taxon>Pseudomonadota</taxon>
        <taxon>Gammaproteobacteria</taxon>
        <taxon>Oceanospirillales</taxon>
        <taxon>Zooshikellaceae</taxon>
        <taxon>Spartinivicinus</taxon>
    </lineage>
</organism>
<dbReference type="Proteomes" id="UP001528823">
    <property type="component" value="Unassembled WGS sequence"/>
</dbReference>
<name>A0ABT5U3R2_9GAMM</name>
<dbReference type="Pfam" id="PF09392">
    <property type="entry name" value="T3SS_needle_F"/>
    <property type="match status" value="1"/>
</dbReference>
<dbReference type="RefSeq" id="WP_274687370.1">
    <property type="nucleotide sequence ID" value="NZ_JAPMOU010000003.1"/>
</dbReference>
<sequence length="74" mass="8627">MAFNIEEVNNVIGGQTAKVESELRAFQRSMDPNSQQDLLKFQYMMNRWNLVTNLQSNTIKTMKETLQSTIRNMV</sequence>
<gene>
    <name evidence="1" type="ORF">ORQ98_03350</name>
</gene>
<reference evidence="1 2" key="1">
    <citation type="submission" date="2022-11" db="EMBL/GenBank/DDBJ databases">
        <title>Spartinivicinus poritis sp. nov., isolated from scleractinian coral Porites lutea.</title>
        <authorList>
            <person name="Zhang G."/>
            <person name="Cai L."/>
            <person name="Wei Q."/>
        </authorList>
    </citation>
    <scope>NUCLEOTIDE SEQUENCE [LARGE SCALE GENOMIC DNA]</scope>
    <source>
        <strain evidence="1 2">A2-2</strain>
    </source>
</reference>
<evidence type="ECO:0000313" key="1">
    <source>
        <dbReference type="EMBL" id="MDE1461001.1"/>
    </source>
</evidence>
<dbReference type="EMBL" id="JAPMOU010000003">
    <property type="protein sequence ID" value="MDE1461001.1"/>
    <property type="molecule type" value="Genomic_DNA"/>
</dbReference>
<accession>A0ABT5U3R2</accession>
<comment type="caution">
    <text evidence="1">The sequence shown here is derived from an EMBL/GenBank/DDBJ whole genome shotgun (WGS) entry which is preliminary data.</text>
</comment>
<protein>
    <recommendedName>
        <fullName evidence="3">EscF/YscF/HrpA family type III secretion system needle major subunit</fullName>
    </recommendedName>
</protein>
<dbReference type="SUPFAM" id="SSF140129">
    <property type="entry name" value="MxiH-like"/>
    <property type="match status" value="1"/>
</dbReference>
<keyword evidence="2" id="KW-1185">Reference proteome</keyword>
<dbReference type="InterPro" id="IPR021123">
    <property type="entry name" value="T3SS_needle-like"/>
</dbReference>
<dbReference type="Gene3D" id="1.20.58.90">
    <property type="match status" value="1"/>
</dbReference>